<dbReference type="RefSeq" id="WP_323337870.1">
    <property type="nucleotide sequence ID" value="NZ_JAYFSI010000027.1"/>
</dbReference>
<comment type="caution">
    <text evidence="1">The sequence shown here is derived from an EMBL/GenBank/DDBJ whole genome shotgun (WGS) entry which is preliminary data.</text>
</comment>
<sequence length="153" mass="17198">MDEFLAWLTAQLDNDERAARAAAETFGGAAEWQFDRLTDDDFGTDYFLHVGDRTILGAVRPGEENAGPFVVSELEHIARHDPARALRRIGAARRAIQLHQPGRDRPDGVEYCLECGPSWRGNELVVYPCETLRLAAVEFDDRQGYRGGWQPEP</sequence>
<gene>
    <name evidence="1" type="ORF">VA596_49960</name>
</gene>
<dbReference type="Proteomes" id="UP001304298">
    <property type="component" value="Unassembled WGS sequence"/>
</dbReference>
<dbReference type="InterPro" id="IPR046193">
    <property type="entry name" value="DUF6221"/>
</dbReference>
<keyword evidence="2" id="KW-1185">Reference proteome</keyword>
<dbReference type="EMBL" id="JAYFSI010000027">
    <property type="protein sequence ID" value="MEA5367737.1"/>
    <property type="molecule type" value="Genomic_DNA"/>
</dbReference>
<organism evidence="1 2">
    <name type="scientific">Amycolatopsis heterodermiae</name>
    <dbReference type="NCBI Taxonomy" id="3110235"/>
    <lineage>
        <taxon>Bacteria</taxon>
        <taxon>Bacillati</taxon>
        <taxon>Actinomycetota</taxon>
        <taxon>Actinomycetes</taxon>
        <taxon>Pseudonocardiales</taxon>
        <taxon>Pseudonocardiaceae</taxon>
        <taxon>Amycolatopsis</taxon>
    </lineage>
</organism>
<dbReference type="Pfam" id="PF19730">
    <property type="entry name" value="DUF6221"/>
    <property type="match status" value="1"/>
</dbReference>
<proteinExistence type="predicted"/>
<accession>A0ABU5RN34</accession>
<reference evidence="1 2" key="1">
    <citation type="submission" date="2023-12" db="EMBL/GenBank/DDBJ databases">
        <title>Amycolatopsis sp. V23-08.</title>
        <authorList>
            <person name="Somphong A."/>
        </authorList>
    </citation>
    <scope>NUCLEOTIDE SEQUENCE [LARGE SCALE GENOMIC DNA]</scope>
    <source>
        <strain evidence="1 2">V23-08</strain>
    </source>
</reference>
<name>A0ABU5RN34_9PSEU</name>
<evidence type="ECO:0000313" key="2">
    <source>
        <dbReference type="Proteomes" id="UP001304298"/>
    </source>
</evidence>
<protein>
    <submittedName>
        <fullName evidence="1">DUF6221 family protein</fullName>
    </submittedName>
</protein>
<evidence type="ECO:0000313" key="1">
    <source>
        <dbReference type="EMBL" id="MEA5367737.1"/>
    </source>
</evidence>